<evidence type="ECO:0000256" key="3">
    <source>
        <dbReference type="ARBA" id="ARBA00022676"/>
    </source>
</evidence>
<feature type="transmembrane region" description="Helical" evidence="8">
    <location>
        <begin position="367"/>
        <end position="387"/>
    </location>
</feature>
<feature type="domain" description="Glycosyltransferase RgtA/B/C/D-like" evidence="9">
    <location>
        <begin position="69"/>
        <end position="220"/>
    </location>
</feature>
<evidence type="ECO:0000313" key="10">
    <source>
        <dbReference type="EMBL" id="KKR12444.1"/>
    </source>
</evidence>
<keyword evidence="2" id="KW-1003">Cell membrane</keyword>
<evidence type="ECO:0000256" key="2">
    <source>
        <dbReference type="ARBA" id="ARBA00022475"/>
    </source>
</evidence>
<accession>A0A0G0N8D5</accession>
<evidence type="ECO:0000313" key="11">
    <source>
        <dbReference type="Proteomes" id="UP000034690"/>
    </source>
</evidence>
<feature type="transmembrane region" description="Helical" evidence="8">
    <location>
        <begin position="12"/>
        <end position="31"/>
    </location>
</feature>
<proteinExistence type="predicted"/>
<dbReference type="GO" id="GO:0016763">
    <property type="term" value="F:pentosyltransferase activity"/>
    <property type="evidence" value="ECO:0007669"/>
    <property type="project" value="TreeGrafter"/>
</dbReference>
<dbReference type="AlphaFoldDB" id="A0A0G0N8D5"/>
<dbReference type="Proteomes" id="UP000034690">
    <property type="component" value="Unassembled WGS sequence"/>
</dbReference>
<evidence type="ECO:0000256" key="7">
    <source>
        <dbReference type="ARBA" id="ARBA00023136"/>
    </source>
</evidence>
<dbReference type="PANTHER" id="PTHR33908:SF11">
    <property type="entry name" value="MEMBRANE PROTEIN"/>
    <property type="match status" value="1"/>
</dbReference>
<evidence type="ECO:0000256" key="8">
    <source>
        <dbReference type="SAM" id="Phobius"/>
    </source>
</evidence>
<feature type="transmembrane region" description="Helical" evidence="8">
    <location>
        <begin position="212"/>
        <end position="232"/>
    </location>
</feature>
<name>A0A0G0N8D5_9BACT</name>
<dbReference type="PANTHER" id="PTHR33908">
    <property type="entry name" value="MANNOSYLTRANSFERASE YKCB-RELATED"/>
    <property type="match status" value="1"/>
</dbReference>
<dbReference type="GO" id="GO:0009103">
    <property type="term" value="P:lipopolysaccharide biosynthetic process"/>
    <property type="evidence" value="ECO:0007669"/>
    <property type="project" value="UniProtKB-ARBA"/>
</dbReference>
<feature type="transmembrane region" description="Helical" evidence="8">
    <location>
        <begin position="94"/>
        <end position="111"/>
    </location>
</feature>
<feature type="transmembrane region" description="Helical" evidence="8">
    <location>
        <begin position="117"/>
        <end position="134"/>
    </location>
</feature>
<dbReference type="EMBL" id="LBWQ01000026">
    <property type="protein sequence ID" value="KKR12444.1"/>
    <property type="molecule type" value="Genomic_DNA"/>
</dbReference>
<evidence type="ECO:0000256" key="4">
    <source>
        <dbReference type="ARBA" id="ARBA00022679"/>
    </source>
</evidence>
<keyword evidence="3" id="KW-0328">Glycosyltransferase</keyword>
<evidence type="ECO:0000256" key="1">
    <source>
        <dbReference type="ARBA" id="ARBA00004651"/>
    </source>
</evidence>
<evidence type="ECO:0000259" key="9">
    <source>
        <dbReference type="Pfam" id="PF13231"/>
    </source>
</evidence>
<feature type="transmembrane region" description="Helical" evidence="8">
    <location>
        <begin position="143"/>
        <end position="162"/>
    </location>
</feature>
<dbReference type="Pfam" id="PF13231">
    <property type="entry name" value="PMT_2"/>
    <property type="match status" value="1"/>
</dbReference>
<feature type="transmembrane region" description="Helical" evidence="8">
    <location>
        <begin position="325"/>
        <end position="346"/>
    </location>
</feature>
<keyword evidence="5 8" id="KW-0812">Transmembrane</keyword>
<dbReference type="InterPro" id="IPR038731">
    <property type="entry name" value="RgtA/B/C-like"/>
</dbReference>
<protein>
    <recommendedName>
        <fullName evidence="9">Glycosyltransferase RgtA/B/C/D-like domain-containing protein</fullName>
    </recommendedName>
</protein>
<feature type="transmembrane region" description="Helical" evidence="8">
    <location>
        <begin position="301"/>
        <end position="319"/>
    </location>
</feature>
<reference evidence="10 11" key="1">
    <citation type="journal article" date="2015" name="Nature">
        <title>rRNA introns, odd ribosomes, and small enigmatic genomes across a large radiation of phyla.</title>
        <authorList>
            <person name="Brown C.T."/>
            <person name="Hug L.A."/>
            <person name="Thomas B.C."/>
            <person name="Sharon I."/>
            <person name="Castelle C.J."/>
            <person name="Singh A."/>
            <person name="Wilkins M.J."/>
            <person name="Williams K.H."/>
            <person name="Banfield J.F."/>
        </authorList>
    </citation>
    <scope>NUCLEOTIDE SEQUENCE [LARGE SCALE GENOMIC DNA]</scope>
</reference>
<keyword evidence="6 8" id="KW-1133">Transmembrane helix</keyword>
<gene>
    <name evidence="10" type="ORF">UT40_C0026G0005</name>
</gene>
<sequence>MSELKDVLKKNRGTFFLFIGIILLGLILRLYNLDLIPIFGDEAIYIRWAQVMRVEPGLRFVPLSDGKQPLFMWLTIPFLKILSDPLVAGRMVSVLSGLGSLIGVYVLSRVLFKSHKASLIASLFYAISPFSVFFDRMALADSLLTMFGIWTLVFSIITVQKIRLDTAMLAGFSLGGGLLTKSPATFFAALIPFTLILSDWPKTFKKCFNRLSVYVFLFSFTYAIGFLMYNILRLGTNFHMIAIRNKDYVFPLSHIFQNTLDPSVGHLKDTVDYFWLMGPSVLVLFILTGIYIGWKLFRRETIILLAWGILPILAVAELSKTMTARYVYFAVPYLLIISSLSLSFAVKKKVMGAKLIHPSGGFLLSPLVRILFVAFVVHAFVLDYQLLTNPQSANLPRSERSGYLEEWTSGYGIKEVSEYLREQPKNLPAGRQVIVGTEGYFGTLPDGLQIYLNDVQGLTVVGVGIDIKELPKSLIESRDAGNKTYLVINNSRLLADPEDLNLELVAVYPKAFRKPGTREYNTLGPRESLYLFEVK</sequence>
<keyword evidence="7 8" id="KW-0472">Membrane</keyword>
<comment type="subcellular location">
    <subcellularLocation>
        <location evidence="1">Cell membrane</location>
        <topology evidence="1">Multi-pass membrane protein</topology>
    </subcellularLocation>
</comment>
<dbReference type="InterPro" id="IPR050297">
    <property type="entry name" value="LipidA_mod_glycosyltrf_83"/>
</dbReference>
<evidence type="ECO:0000256" key="6">
    <source>
        <dbReference type="ARBA" id="ARBA00022989"/>
    </source>
</evidence>
<keyword evidence="4" id="KW-0808">Transferase</keyword>
<feature type="transmembrane region" description="Helical" evidence="8">
    <location>
        <begin position="273"/>
        <end position="294"/>
    </location>
</feature>
<dbReference type="GO" id="GO:0005886">
    <property type="term" value="C:plasma membrane"/>
    <property type="evidence" value="ECO:0007669"/>
    <property type="project" value="UniProtKB-SubCell"/>
</dbReference>
<organism evidence="10 11">
    <name type="scientific">Candidatus Woesebacteria bacterium GW2011_GWA1_39_21b</name>
    <dbReference type="NCBI Taxonomy" id="1618551"/>
    <lineage>
        <taxon>Bacteria</taxon>
        <taxon>Candidatus Woeseibacteriota</taxon>
    </lineage>
</organism>
<evidence type="ECO:0000256" key="5">
    <source>
        <dbReference type="ARBA" id="ARBA00022692"/>
    </source>
</evidence>
<comment type="caution">
    <text evidence="10">The sequence shown here is derived from an EMBL/GenBank/DDBJ whole genome shotgun (WGS) entry which is preliminary data.</text>
</comment>